<dbReference type="SUPFAM" id="SSF50156">
    <property type="entry name" value="PDZ domain-like"/>
    <property type="match status" value="1"/>
</dbReference>
<keyword evidence="4" id="KW-1185">Reference proteome</keyword>
<dbReference type="EMBL" id="JBBKXZ010000001">
    <property type="protein sequence ID" value="MFD3393594.1"/>
    <property type="molecule type" value="Genomic_DNA"/>
</dbReference>
<dbReference type="Proteomes" id="UP001598138">
    <property type="component" value="Unassembled WGS sequence"/>
</dbReference>
<dbReference type="PROSITE" id="PS50106">
    <property type="entry name" value="PDZ"/>
    <property type="match status" value="1"/>
</dbReference>
<dbReference type="Gene3D" id="1.10.390.10">
    <property type="entry name" value="Neutral Protease Domain 2"/>
    <property type="match status" value="1"/>
</dbReference>
<feature type="chain" id="PRO_5045301190" evidence="1">
    <location>
        <begin position="21"/>
        <end position="590"/>
    </location>
</feature>
<organism evidence="3 4">
    <name type="scientific">Aquirufa avitistagni</name>
    <dbReference type="NCBI Taxonomy" id="3104728"/>
    <lineage>
        <taxon>Bacteria</taxon>
        <taxon>Pseudomonadati</taxon>
        <taxon>Bacteroidota</taxon>
        <taxon>Cytophagia</taxon>
        <taxon>Cytophagales</taxon>
        <taxon>Flectobacillaceae</taxon>
        <taxon>Aquirufa</taxon>
    </lineage>
</organism>
<accession>A0ABW6DHY6</accession>
<dbReference type="InterPro" id="IPR036034">
    <property type="entry name" value="PDZ_sf"/>
</dbReference>
<protein>
    <submittedName>
        <fullName evidence="3">PDZ domain-containing protein</fullName>
    </submittedName>
</protein>
<dbReference type="Gene3D" id="2.30.42.10">
    <property type="match status" value="1"/>
</dbReference>
<dbReference type="Pfam" id="PF17899">
    <property type="entry name" value="Peptidase_M61_N"/>
    <property type="match status" value="1"/>
</dbReference>
<sequence length="590" mass="66248">MYLKKLAILSLLFLGFELSAAPIKHLVQMSNPQSHYFEVTTTLDVSKETAKYIDLKMAAWTPGSYLIREFARNVEQVHATAQGNSLPIDKISKNTWRISLKPGMKQVQVKYQVYAFELSVRTSFLDDAHGYINPASVLLYVAKWAKEPQELSIVPHKDFKRVSTALKNVGGFNYVAKDLDELIDSPIEIGNHKVWDFKVNNIPHQIAFYGPAKVDSVKFLSDVKKMAEEAQKVVGEHPCDHYLFIIHNLNRGGGGLEHLYSTTCQVTRSNYETAKGYQGIMNLLAHEYFHLWNIKRIRPKSLGPFDYENENYTHNLWFSEGITSYYADVINQRTGMVSTTDYIKGLGEEIAGVENTPGNQVESAAEASWDAWIKYYRPNENSRNSTVSYYDKGSLLGGVLNMWIISQTKGAHSLDDVFKLLYQTYYLKQGRGFTDAELENAFTTVAGTSAATFFKESIYGVKTPDYAGLFGQFGYSWSDVNTGKSIPFAGFNAMAGRVTSIYKAGPAFVAGLNVGDEIVQVNQVDFAGVDKLLADKKVGDVLKFRVKRDGMERTFDLTISQTPLKSFVIQSVEKPSDAQLKLRHKWLGGN</sequence>
<name>A0ABW6DHY6_9BACT</name>
<gene>
    <name evidence="3" type="ORF">U0R10_03065</name>
</gene>
<dbReference type="PIRSF" id="PIRSF016493">
    <property type="entry name" value="Glycyl_aminpptds"/>
    <property type="match status" value="1"/>
</dbReference>
<dbReference type="InterPro" id="IPR027268">
    <property type="entry name" value="Peptidase_M4/M1_CTD_sf"/>
</dbReference>
<feature type="signal peptide" evidence="1">
    <location>
        <begin position="1"/>
        <end position="20"/>
    </location>
</feature>
<dbReference type="SUPFAM" id="SSF55486">
    <property type="entry name" value="Metalloproteases ('zincins'), catalytic domain"/>
    <property type="match status" value="1"/>
</dbReference>
<evidence type="ECO:0000313" key="3">
    <source>
        <dbReference type="EMBL" id="MFD3393594.1"/>
    </source>
</evidence>
<evidence type="ECO:0000256" key="1">
    <source>
        <dbReference type="SAM" id="SignalP"/>
    </source>
</evidence>
<feature type="domain" description="PDZ" evidence="2">
    <location>
        <begin position="490"/>
        <end position="550"/>
    </location>
</feature>
<dbReference type="Pfam" id="PF13180">
    <property type="entry name" value="PDZ_2"/>
    <property type="match status" value="1"/>
</dbReference>
<keyword evidence="1" id="KW-0732">Signal</keyword>
<comment type="caution">
    <text evidence="3">The sequence shown here is derived from an EMBL/GenBank/DDBJ whole genome shotgun (WGS) entry which is preliminary data.</text>
</comment>
<dbReference type="SMART" id="SM00228">
    <property type="entry name" value="PDZ"/>
    <property type="match status" value="1"/>
</dbReference>
<dbReference type="InterPro" id="IPR024191">
    <property type="entry name" value="Peptidase_M61"/>
</dbReference>
<dbReference type="InterPro" id="IPR007963">
    <property type="entry name" value="Peptidase_M61_catalytic"/>
</dbReference>
<evidence type="ECO:0000259" key="2">
    <source>
        <dbReference type="PROSITE" id="PS50106"/>
    </source>
</evidence>
<proteinExistence type="predicted"/>
<evidence type="ECO:0000313" key="4">
    <source>
        <dbReference type="Proteomes" id="UP001598138"/>
    </source>
</evidence>
<dbReference type="InterPro" id="IPR001478">
    <property type="entry name" value="PDZ"/>
</dbReference>
<dbReference type="InterPro" id="IPR040756">
    <property type="entry name" value="Peptidase_M61_N"/>
</dbReference>
<dbReference type="Gene3D" id="2.60.40.3650">
    <property type="match status" value="1"/>
</dbReference>
<reference evidence="3 4" key="1">
    <citation type="submission" date="2024-03" db="EMBL/GenBank/DDBJ databases">
        <title>Aquirufa genome sequencing.</title>
        <authorList>
            <person name="Pitt A."/>
            <person name="Hahn M.W."/>
        </authorList>
    </citation>
    <scope>NUCLEOTIDE SEQUENCE [LARGE SCALE GENOMIC DNA]</scope>
    <source>
        <strain evidence="3 4">OSTEICH-129V</strain>
    </source>
</reference>
<dbReference type="RefSeq" id="WP_377982363.1">
    <property type="nucleotide sequence ID" value="NZ_JBBKXZ010000001.1"/>
</dbReference>
<dbReference type="Pfam" id="PF05299">
    <property type="entry name" value="Peptidase_M61"/>
    <property type="match status" value="1"/>
</dbReference>